<evidence type="ECO:0000313" key="9">
    <source>
        <dbReference type="Proteomes" id="UP000238164"/>
    </source>
</evidence>
<dbReference type="InterPro" id="IPR018483">
    <property type="entry name" value="Carb_kinase_FGGY_CS"/>
</dbReference>
<dbReference type="PANTHER" id="PTHR43095">
    <property type="entry name" value="SUGAR KINASE"/>
    <property type="match status" value="1"/>
</dbReference>
<dbReference type="GO" id="GO:0016301">
    <property type="term" value="F:kinase activity"/>
    <property type="evidence" value="ECO:0007669"/>
    <property type="project" value="UniProtKB-KW"/>
</dbReference>
<sequence length="497" mass="53102">MAKDKRLVIGIDFGTGSSKGVLARLNGKVIATAEKAHRTSMPKPGHVEHDADEVWWADFLAITHDLLSKADGPVVGITTSGIGPCSLFCDAEGKPLRPAILYGVDTRAYKEVEELTDKIGVDALVEKCGNVLTSQSQGPKFLWTVRNEPWVWEKAKYVFMSQTYVTFKLTGEYVLDHLSASMFDPMYSPKTQDWIPEWCEMVAPGLPLPELKYSNDIAGHVTAQGAALSGLPEGIPVGVGSTDAFCEALSVGVKDPGDVMLMYGSTIVADLIADHFMAHPNLWALTGTYKDTFALAGGLSASGALTTWLRDITGGVEYAVLTEEASDVVPGSNGLLALPYFAGERTPISDPMARGVIAGLTLSTTRGELYRALLEATAFGTRHLLESIKEAGGEGKRYVAVGGGTKGGLWTQIMSDVCGIDQVLPKLAIGASYGDALISAQNVGAADADTSWMKVSAHVTPDDDNKGLYDDLFGRYLELYPATKDVAHHLAKLQLGD</sequence>
<dbReference type="GO" id="GO:0042732">
    <property type="term" value="P:D-xylose metabolic process"/>
    <property type="evidence" value="ECO:0007669"/>
    <property type="project" value="UniProtKB-KW"/>
</dbReference>
<dbReference type="InterPro" id="IPR043129">
    <property type="entry name" value="ATPase_NBD"/>
</dbReference>
<evidence type="ECO:0000259" key="7">
    <source>
        <dbReference type="Pfam" id="PF02782"/>
    </source>
</evidence>
<name>A0A2N9JI37_9ACTN</name>
<dbReference type="GO" id="GO:0016773">
    <property type="term" value="F:phosphotransferase activity, alcohol group as acceptor"/>
    <property type="evidence" value="ECO:0007669"/>
    <property type="project" value="InterPro"/>
</dbReference>
<dbReference type="PIRSF" id="PIRSF000538">
    <property type="entry name" value="GlpK"/>
    <property type="match status" value="1"/>
</dbReference>
<dbReference type="Gene3D" id="3.30.420.40">
    <property type="match status" value="2"/>
</dbReference>
<evidence type="ECO:0000313" key="8">
    <source>
        <dbReference type="EMBL" id="SPD87117.1"/>
    </source>
</evidence>
<dbReference type="InterPro" id="IPR050406">
    <property type="entry name" value="FGGY_Carb_Kinase"/>
</dbReference>
<evidence type="ECO:0000256" key="1">
    <source>
        <dbReference type="ARBA" id="ARBA00009156"/>
    </source>
</evidence>
<keyword evidence="2" id="KW-0119">Carbohydrate metabolism</keyword>
<comment type="similarity">
    <text evidence="1 5">Belongs to the FGGY kinase family.</text>
</comment>
<accession>A0A2N9JI37</accession>
<keyword evidence="4 5" id="KW-0418">Kinase</keyword>
<keyword evidence="3 5" id="KW-0808">Transferase</keyword>
<evidence type="ECO:0000259" key="6">
    <source>
        <dbReference type="Pfam" id="PF00370"/>
    </source>
</evidence>
<evidence type="ECO:0000256" key="2">
    <source>
        <dbReference type="ARBA" id="ARBA00022629"/>
    </source>
</evidence>
<evidence type="ECO:0000256" key="4">
    <source>
        <dbReference type="ARBA" id="ARBA00022777"/>
    </source>
</evidence>
<protein>
    <submittedName>
        <fullName evidence="8">Sugar kinase</fullName>
    </submittedName>
</protein>
<dbReference type="KEGG" id="mgg:MPLG2_2087"/>
<dbReference type="InterPro" id="IPR000577">
    <property type="entry name" value="Carb_kinase_FGGY"/>
</dbReference>
<dbReference type="PANTHER" id="PTHR43095:SF5">
    <property type="entry name" value="XYLULOSE KINASE"/>
    <property type="match status" value="1"/>
</dbReference>
<feature type="domain" description="Carbohydrate kinase FGGY C-terminal" evidence="7">
    <location>
        <begin position="285"/>
        <end position="438"/>
    </location>
</feature>
<dbReference type="InterPro" id="IPR018484">
    <property type="entry name" value="FGGY_N"/>
</dbReference>
<organism evidence="8 9">
    <name type="scientific">Micropruina glycogenica</name>
    <dbReference type="NCBI Taxonomy" id="75385"/>
    <lineage>
        <taxon>Bacteria</taxon>
        <taxon>Bacillati</taxon>
        <taxon>Actinomycetota</taxon>
        <taxon>Actinomycetes</taxon>
        <taxon>Propionibacteriales</taxon>
        <taxon>Nocardioidaceae</taxon>
        <taxon>Micropruina</taxon>
    </lineage>
</organism>
<dbReference type="Pfam" id="PF02782">
    <property type="entry name" value="FGGY_C"/>
    <property type="match status" value="1"/>
</dbReference>
<reference evidence="8 9" key="1">
    <citation type="submission" date="2018-02" db="EMBL/GenBank/DDBJ databases">
        <authorList>
            <person name="Cohen D.B."/>
            <person name="Kent A.D."/>
        </authorList>
    </citation>
    <scope>NUCLEOTIDE SEQUENCE [LARGE SCALE GENOMIC DNA]</scope>
    <source>
        <strain evidence="8">1</strain>
    </source>
</reference>
<dbReference type="CDD" id="cd07804">
    <property type="entry name" value="ASKHA_NBD_FGGY_RrXK-like"/>
    <property type="match status" value="1"/>
</dbReference>
<feature type="domain" description="Carbohydrate kinase FGGY N-terminal" evidence="6">
    <location>
        <begin position="8"/>
        <end position="246"/>
    </location>
</feature>
<evidence type="ECO:0000256" key="3">
    <source>
        <dbReference type="ARBA" id="ARBA00022679"/>
    </source>
</evidence>
<gene>
    <name evidence="8" type="ORF">MPLG2_2087</name>
</gene>
<dbReference type="InterPro" id="IPR018485">
    <property type="entry name" value="FGGY_C"/>
</dbReference>
<dbReference type="AlphaFoldDB" id="A0A2N9JI37"/>
<dbReference type="Pfam" id="PF00370">
    <property type="entry name" value="FGGY_N"/>
    <property type="match status" value="1"/>
</dbReference>
<dbReference type="Proteomes" id="UP000238164">
    <property type="component" value="Chromosome 1"/>
</dbReference>
<keyword evidence="9" id="KW-1185">Reference proteome</keyword>
<keyword evidence="2" id="KW-0859">Xylose metabolism</keyword>
<evidence type="ECO:0000256" key="5">
    <source>
        <dbReference type="RuleBase" id="RU003733"/>
    </source>
</evidence>
<dbReference type="PROSITE" id="PS00445">
    <property type="entry name" value="FGGY_KINASES_2"/>
    <property type="match status" value="1"/>
</dbReference>
<dbReference type="EMBL" id="LT985188">
    <property type="protein sequence ID" value="SPD87117.1"/>
    <property type="molecule type" value="Genomic_DNA"/>
</dbReference>
<proteinExistence type="inferred from homology"/>
<dbReference type="SUPFAM" id="SSF53067">
    <property type="entry name" value="Actin-like ATPase domain"/>
    <property type="match status" value="2"/>
</dbReference>
<dbReference type="RefSeq" id="WP_105185910.1">
    <property type="nucleotide sequence ID" value="NZ_BAAAGO010000040.1"/>
</dbReference>
<dbReference type="OrthoDB" id="9805576at2"/>